<dbReference type="AlphaFoldDB" id="A0A0V1I2R5"/>
<evidence type="ECO:0000313" key="2">
    <source>
        <dbReference type="Proteomes" id="UP000055024"/>
    </source>
</evidence>
<dbReference type="EMBL" id="JYDP01000010">
    <property type="protein sequence ID" value="KRZ16711.1"/>
    <property type="molecule type" value="Genomic_DNA"/>
</dbReference>
<reference evidence="1 2" key="1">
    <citation type="submission" date="2015-01" db="EMBL/GenBank/DDBJ databases">
        <title>Evolution of Trichinella species and genotypes.</title>
        <authorList>
            <person name="Korhonen P.K."/>
            <person name="Edoardo P."/>
            <person name="Giuseppe L.R."/>
            <person name="Gasser R.B."/>
        </authorList>
    </citation>
    <scope>NUCLEOTIDE SEQUENCE [LARGE SCALE GENOMIC DNA]</scope>
    <source>
        <strain evidence="1">ISS1029</strain>
    </source>
</reference>
<dbReference type="OrthoDB" id="10463281at2759"/>
<gene>
    <name evidence="1" type="ORF">T11_13025</name>
</gene>
<keyword evidence="2" id="KW-1185">Reference proteome</keyword>
<comment type="caution">
    <text evidence="1">The sequence shown here is derived from an EMBL/GenBank/DDBJ whole genome shotgun (WGS) entry which is preliminary data.</text>
</comment>
<sequence>MKSRTNVCYGQCSSMVTPRKESMHTLFDAALSAGGVIISQHSIRAMTFNQTRKSRGRRTMVYAEIHKGIAAVLRVSILLSPIYRKVCRTSRNPSSTYRKWKAMDLDGPWLTMQPVLEHPGFKFQIFIDVDADIDGLDAVLSQDISGK</sequence>
<organism evidence="1 2">
    <name type="scientific">Trichinella zimbabwensis</name>
    <dbReference type="NCBI Taxonomy" id="268475"/>
    <lineage>
        <taxon>Eukaryota</taxon>
        <taxon>Metazoa</taxon>
        <taxon>Ecdysozoa</taxon>
        <taxon>Nematoda</taxon>
        <taxon>Enoplea</taxon>
        <taxon>Dorylaimia</taxon>
        <taxon>Trichinellida</taxon>
        <taxon>Trichinellidae</taxon>
        <taxon>Trichinella</taxon>
    </lineage>
</organism>
<accession>A0A0V1I2R5</accession>
<dbReference type="Proteomes" id="UP000055024">
    <property type="component" value="Unassembled WGS sequence"/>
</dbReference>
<proteinExistence type="predicted"/>
<protein>
    <submittedName>
        <fullName evidence="1">Uncharacterized protein</fullName>
    </submittedName>
</protein>
<name>A0A0V1I2R5_9BILA</name>
<evidence type="ECO:0000313" key="1">
    <source>
        <dbReference type="EMBL" id="KRZ16711.1"/>
    </source>
</evidence>